<name>A0AAJ1YAL3_SERFO</name>
<reference evidence="3" key="1">
    <citation type="submission" date="2023-08" db="EMBL/GenBank/DDBJ databases">
        <title>The Comparative Genomic Analysis of Yersiniaceae from Polar Regions.</title>
        <authorList>
            <person name="Goncharov A."/>
            <person name="Aslanov B."/>
            <person name="Kolodzhieva V."/>
            <person name="Azarov D."/>
            <person name="Mochov A."/>
            <person name="Lebedeva E."/>
        </authorList>
    </citation>
    <scope>NUCLEOTIDE SEQUENCE</scope>
    <source>
        <strain evidence="3">Vf</strain>
    </source>
</reference>
<evidence type="ECO:0000313" key="4">
    <source>
        <dbReference type="Proteomes" id="UP001224622"/>
    </source>
</evidence>
<feature type="coiled-coil region" evidence="1">
    <location>
        <begin position="56"/>
        <end position="83"/>
    </location>
</feature>
<gene>
    <name evidence="3" type="ORF">RDT67_10860</name>
</gene>
<evidence type="ECO:0000313" key="3">
    <source>
        <dbReference type="EMBL" id="MDQ9126930.1"/>
    </source>
</evidence>
<organism evidence="3 4">
    <name type="scientific">Serratia fonticola</name>
    <dbReference type="NCBI Taxonomy" id="47917"/>
    <lineage>
        <taxon>Bacteria</taxon>
        <taxon>Pseudomonadati</taxon>
        <taxon>Pseudomonadota</taxon>
        <taxon>Gammaproteobacteria</taxon>
        <taxon>Enterobacterales</taxon>
        <taxon>Yersiniaceae</taxon>
        <taxon>Serratia</taxon>
    </lineage>
</organism>
<protein>
    <submittedName>
        <fullName evidence="3">Uncharacterized protein</fullName>
    </submittedName>
</protein>
<proteinExistence type="predicted"/>
<dbReference type="AlphaFoldDB" id="A0AAJ1YAL3"/>
<dbReference type="RefSeq" id="WP_309047377.1">
    <property type="nucleotide sequence ID" value="NZ_JAVIGA010000009.1"/>
</dbReference>
<keyword evidence="1" id="KW-0175">Coiled coil</keyword>
<evidence type="ECO:0000256" key="1">
    <source>
        <dbReference type="SAM" id="Coils"/>
    </source>
</evidence>
<dbReference type="Proteomes" id="UP001224622">
    <property type="component" value="Unassembled WGS sequence"/>
</dbReference>
<keyword evidence="2" id="KW-1133">Transmembrane helix</keyword>
<dbReference type="EMBL" id="JAVIGA010000009">
    <property type="protein sequence ID" value="MDQ9126930.1"/>
    <property type="molecule type" value="Genomic_DNA"/>
</dbReference>
<sequence length="134" mass="14596">MKFIQWLKGLISSSSPLQFICVMLGVFFCFVVLISLGDSKEEKEAKATAERTALINAISTASAEKLEAQLKELRANEIHTEKVIHTETIKPVFSNVCATDEYVRLLNQSIDRAERTLSGQSDGKVPGDPAAPGG</sequence>
<feature type="transmembrane region" description="Helical" evidence="2">
    <location>
        <begin position="16"/>
        <end position="36"/>
    </location>
</feature>
<keyword evidence="2" id="KW-0472">Membrane</keyword>
<evidence type="ECO:0000256" key="2">
    <source>
        <dbReference type="SAM" id="Phobius"/>
    </source>
</evidence>
<keyword evidence="2" id="KW-0812">Transmembrane</keyword>
<comment type="caution">
    <text evidence="3">The sequence shown here is derived from an EMBL/GenBank/DDBJ whole genome shotgun (WGS) entry which is preliminary data.</text>
</comment>
<accession>A0AAJ1YAL3</accession>